<keyword evidence="1" id="KW-0175">Coiled coil</keyword>
<reference evidence="3 4" key="1">
    <citation type="submission" date="2024-09" db="EMBL/GenBank/DDBJ databases">
        <title>Chromosome-scale assembly of Riccia sorocarpa.</title>
        <authorList>
            <person name="Paukszto L."/>
        </authorList>
    </citation>
    <scope>NUCLEOTIDE SEQUENCE [LARGE SCALE GENOMIC DNA]</scope>
    <source>
        <strain evidence="3">LP-2024</strain>
        <tissue evidence="3">Aerial parts of the thallus</tissue>
    </source>
</reference>
<organism evidence="3 4">
    <name type="scientific">Riccia sorocarpa</name>
    <dbReference type="NCBI Taxonomy" id="122646"/>
    <lineage>
        <taxon>Eukaryota</taxon>
        <taxon>Viridiplantae</taxon>
        <taxon>Streptophyta</taxon>
        <taxon>Embryophyta</taxon>
        <taxon>Marchantiophyta</taxon>
        <taxon>Marchantiopsida</taxon>
        <taxon>Marchantiidae</taxon>
        <taxon>Marchantiales</taxon>
        <taxon>Ricciaceae</taxon>
        <taxon>Riccia</taxon>
    </lineage>
</organism>
<sequence length="502" mass="58169">MNIEIDEYGSLDHLVSTPTTITSVGPRRTQSRPQAEPLAAATVQDKPLVPVPARKEATKGVRGSNAQGKDKVRRNSSGQGPASKQPNPAIVGKALAEKRKRRNASRVAKGNPIVGKALAEKRKRRNASRVAKGNPIVAERAETSILQSDSERRAKLVELVRQYYQFYDTREQTAKDISLLNSVERQVPSPKKRKTSNKTKKTAQNVLPLTTTFEIKNKTQEEEELDEVWADFEFVSKQTQAAVKAKLSAPSPSVALAAAEDPLPWTRMSKQEMLAHYRGLKRIKYERRFYEFLRDHSSFDRDNEWKKLRQLKEDPKLYHLLVAIVQHMVERHGAKEPQYCEHWWPPIIYDPEAQKPKPGTEAETEEDKLFKIKHPRIYADWVKDFAEREKKRKIEDEAELNRMEKRRIERKAQAERIEEREDKRKKAQAEAIESIKRRYQNGSLVRDVGLEPRCRHEVQWNHCSQCRVYGRTPFLEWNDDDLCERADLIERREQAKKTEQGI</sequence>
<keyword evidence="4" id="KW-1185">Reference proteome</keyword>
<proteinExistence type="predicted"/>
<comment type="caution">
    <text evidence="3">The sequence shown here is derived from an EMBL/GenBank/DDBJ whole genome shotgun (WGS) entry which is preliminary data.</text>
</comment>
<accession>A0ABD3IG69</accession>
<evidence type="ECO:0000256" key="2">
    <source>
        <dbReference type="SAM" id="MobiDB-lite"/>
    </source>
</evidence>
<dbReference type="EMBL" id="JBJQOH010000001">
    <property type="protein sequence ID" value="KAL3702441.1"/>
    <property type="molecule type" value="Genomic_DNA"/>
</dbReference>
<feature type="region of interest" description="Disordered" evidence="2">
    <location>
        <begin position="17"/>
        <end position="111"/>
    </location>
</feature>
<feature type="coiled-coil region" evidence="1">
    <location>
        <begin position="383"/>
        <end position="430"/>
    </location>
</feature>
<evidence type="ECO:0000256" key="1">
    <source>
        <dbReference type="SAM" id="Coils"/>
    </source>
</evidence>
<dbReference type="Proteomes" id="UP001633002">
    <property type="component" value="Unassembled WGS sequence"/>
</dbReference>
<feature type="compositionally biased region" description="Polar residues" evidence="2">
    <location>
        <begin position="75"/>
        <end position="86"/>
    </location>
</feature>
<protein>
    <submittedName>
        <fullName evidence="3">Uncharacterized protein</fullName>
    </submittedName>
</protein>
<evidence type="ECO:0000313" key="4">
    <source>
        <dbReference type="Proteomes" id="UP001633002"/>
    </source>
</evidence>
<evidence type="ECO:0000313" key="3">
    <source>
        <dbReference type="EMBL" id="KAL3702441.1"/>
    </source>
</evidence>
<gene>
    <name evidence="3" type="ORF">R1sor_020463</name>
</gene>
<dbReference type="AlphaFoldDB" id="A0ABD3IG69"/>
<name>A0ABD3IG69_9MARC</name>